<dbReference type="EMBL" id="VICH01000014">
    <property type="protein sequence ID" value="TQV65950.1"/>
    <property type="molecule type" value="Genomic_DNA"/>
</dbReference>
<dbReference type="PROSITE" id="PS50893">
    <property type="entry name" value="ABC_TRANSPORTER_2"/>
    <property type="match status" value="1"/>
</dbReference>
<dbReference type="InterPro" id="IPR003439">
    <property type="entry name" value="ABC_transporter-like_ATP-bd"/>
</dbReference>
<dbReference type="PANTHER" id="PTHR42794:SF2">
    <property type="entry name" value="ABC TRANSPORTER ATP-BINDING PROTEIN"/>
    <property type="match status" value="1"/>
</dbReference>
<evidence type="ECO:0000313" key="5">
    <source>
        <dbReference type="Proteomes" id="UP000315816"/>
    </source>
</evidence>
<comment type="caution">
    <text evidence="4">The sequence shown here is derived from an EMBL/GenBank/DDBJ whole genome shotgun (WGS) entry which is preliminary data.</text>
</comment>
<protein>
    <submittedName>
        <fullName evidence="4">ABC transporter ATP-binding protein</fullName>
    </submittedName>
</protein>
<dbReference type="GO" id="GO:0005524">
    <property type="term" value="F:ATP binding"/>
    <property type="evidence" value="ECO:0007669"/>
    <property type="project" value="UniProtKB-KW"/>
</dbReference>
<dbReference type="SUPFAM" id="SSF52540">
    <property type="entry name" value="P-loop containing nucleoside triphosphate hydrolases"/>
    <property type="match status" value="1"/>
</dbReference>
<accession>A0A545SLU3</accession>
<keyword evidence="5" id="KW-1185">Reference proteome</keyword>
<feature type="domain" description="ABC transporter" evidence="3">
    <location>
        <begin position="3"/>
        <end position="231"/>
    </location>
</feature>
<dbReference type="PANTHER" id="PTHR42794">
    <property type="entry name" value="HEMIN IMPORT ATP-BINDING PROTEIN HMUV"/>
    <property type="match status" value="1"/>
</dbReference>
<dbReference type="InterPro" id="IPR003593">
    <property type="entry name" value="AAA+_ATPase"/>
</dbReference>
<dbReference type="Proteomes" id="UP000315816">
    <property type="component" value="Unassembled WGS sequence"/>
</dbReference>
<dbReference type="Pfam" id="PF00005">
    <property type="entry name" value="ABC_tran"/>
    <property type="match status" value="1"/>
</dbReference>
<evidence type="ECO:0000313" key="4">
    <source>
        <dbReference type="EMBL" id="TQV65950.1"/>
    </source>
</evidence>
<keyword evidence="1" id="KW-0547">Nucleotide-binding</keyword>
<dbReference type="OrthoDB" id="9805601at2"/>
<dbReference type="GO" id="GO:0016887">
    <property type="term" value="F:ATP hydrolysis activity"/>
    <property type="evidence" value="ECO:0007669"/>
    <property type="project" value="InterPro"/>
</dbReference>
<keyword evidence="2 4" id="KW-0067">ATP-binding</keyword>
<dbReference type="Gene3D" id="3.40.50.300">
    <property type="entry name" value="P-loop containing nucleotide triphosphate hydrolases"/>
    <property type="match status" value="1"/>
</dbReference>
<gene>
    <name evidence="4" type="ORF">FIL88_15425</name>
</gene>
<evidence type="ECO:0000259" key="3">
    <source>
        <dbReference type="PROSITE" id="PS50893"/>
    </source>
</evidence>
<dbReference type="SMART" id="SM00382">
    <property type="entry name" value="AAA"/>
    <property type="match status" value="1"/>
</dbReference>
<evidence type="ECO:0000256" key="1">
    <source>
        <dbReference type="ARBA" id="ARBA00022741"/>
    </source>
</evidence>
<dbReference type="InterPro" id="IPR027417">
    <property type="entry name" value="P-loop_NTPase"/>
</dbReference>
<proteinExistence type="predicted"/>
<sequence length="245" mass="26713">MALRIQDLSVNIGKTPYVQGASLSVPTGQIHGLLGPNGAGKTTLLRTLYHAATASTGTIHAFDRAITDYSPYEWAKRVGALVQSSGLLAGLTPQDIVEIGLSILELDKSELIDRRDDALALAGLTDKATQPASNLSGGELQRCYFAQLLACDPEIYILDEPTNHLDLHYQLVLLDEVKRRGRTVLMTLHDLSLAMRYCNTVYLMSQGQIVGRGAPQHVLTREILMQYYQVDGQFHGAALTLQGPV</sequence>
<evidence type="ECO:0000256" key="2">
    <source>
        <dbReference type="ARBA" id="ARBA00022840"/>
    </source>
</evidence>
<reference evidence="4 5" key="1">
    <citation type="submission" date="2019-06" db="EMBL/GenBank/DDBJ databases">
        <title>A novel species of marine bacteria.</title>
        <authorList>
            <person name="Wang Y."/>
        </authorList>
    </citation>
    <scope>NUCLEOTIDE SEQUENCE [LARGE SCALE GENOMIC DNA]</scope>
    <source>
        <strain evidence="4 5">MA1-10</strain>
    </source>
</reference>
<name>A0A545SLU3_9RHOB</name>
<organism evidence="4 5">
    <name type="scientific">Aliiroseovarius halocynthiae</name>
    <dbReference type="NCBI Taxonomy" id="985055"/>
    <lineage>
        <taxon>Bacteria</taxon>
        <taxon>Pseudomonadati</taxon>
        <taxon>Pseudomonadota</taxon>
        <taxon>Alphaproteobacteria</taxon>
        <taxon>Rhodobacterales</taxon>
        <taxon>Paracoccaceae</taxon>
        <taxon>Aliiroseovarius</taxon>
    </lineage>
</organism>
<dbReference type="AlphaFoldDB" id="A0A545SLU3"/>
<dbReference type="CDD" id="cd03214">
    <property type="entry name" value="ABC_Iron-Siderophores_B12_Hemin"/>
    <property type="match status" value="1"/>
</dbReference>